<dbReference type="Pfam" id="PF00017">
    <property type="entry name" value="SH2"/>
    <property type="match status" value="1"/>
</dbReference>
<feature type="compositionally biased region" description="Pro residues" evidence="4">
    <location>
        <begin position="297"/>
        <end position="306"/>
    </location>
</feature>
<feature type="domain" description="PH" evidence="6">
    <location>
        <begin position="16"/>
        <end position="114"/>
    </location>
</feature>
<proteinExistence type="evidence at transcript level"/>
<sequence length="415" mass="46519">MAAMRRAQRSKSQLPPVYYEGFLEKRSLKNKTGRRFWAELCGDSLFFYNHSKDNNYVEKQDLSTFISLTDDPSLDRKLDSARLHLRLEDDDIYLVAPSLEARELWKGFILSIVKLEVPTTLNLLPGQIHMLREAVEKEIERLNDITEKTASARPSITVASPDLDNYLSVLSEMPACFHRVVREDAEILLEKHKGKGNLLLRPSRDGNSFAVTTRQDFNGPVVRHYRVTRIPDGGFALALDNPVHCTSLHDVIDYLMEKTGGAFKPLILEHTYEESIEYVTDDKENGEKSVCFASSSPLPPKLPPKPAPKKKNSGPDNNIYQNPSDEDENNVDAVPPLALPRPAPVKPLVHQMSLPELQIGPGGALLPPIARTRSTSVTNETKPRRPVTSLPVTDSLSHSFNEELKKKLQSIAVSE</sequence>
<evidence type="ECO:0000313" key="8">
    <source>
        <dbReference type="Proteomes" id="UP000221080"/>
    </source>
</evidence>
<accession>W5UJF5</accession>
<dbReference type="Pfam" id="PF00169">
    <property type="entry name" value="PH"/>
    <property type="match status" value="1"/>
</dbReference>
<evidence type="ECO:0000313" key="7">
    <source>
        <dbReference type="EMBL" id="AHH39777.1"/>
    </source>
</evidence>
<dbReference type="PANTHER" id="PTHR16186:SF11">
    <property type="entry name" value="SIGNAL-TRANSDUCING ADAPTOR PROTEIN 2"/>
    <property type="match status" value="1"/>
</dbReference>
<dbReference type="Gene3D" id="3.30.505.10">
    <property type="entry name" value="SH2 domain"/>
    <property type="match status" value="1"/>
</dbReference>
<organism evidence="7">
    <name type="scientific">Ictalurus punctatus</name>
    <name type="common">Channel catfish</name>
    <name type="synonym">Silurus punctatus</name>
    <dbReference type="NCBI Taxonomy" id="7998"/>
    <lineage>
        <taxon>Eukaryota</taxon>
        <taxon>Metazoa</taxon>
        <taxon>Chordata</taxon>
        <taxon>Craniata</taxon>
        <taxon>Vertebrata</taxon>
        <taxon>Euteleostomi</taxon>
        <taxon>Actinopterygii</taxon>
        <taxon>Neopterygii</taxon>
        <taxon>Teleostei</taxon>
        <taxon>Ostariophysi</taxon>
        <taxon>Siluriformes</taxon>
        <taxon>Ictaluridae</taxon>
        <taxon>Ictalurus</taxon>
    </lineage>
</organism>
<dbReference type="SUPFAM" id="SSF50729">
    <property type="entry name" value="PH domain-like"/>
    <property type="match status" value="1"/>
</dbReference>
<feature type="region of interest" description="Disordered" evidence="4">
    <location>
        <begin position="289"/>
        <end position="339"/>
    </location>
</feature>
<dbReference type="GeneID" id="108265287"/>
<dbReference type="OrthoDB" id="6086001at2759"/>
<dbReference type="AlphaFoldDB" id="W5UJF5"/>
<dbReference type="Proteomes" id="UP000221080">
    <property type="component" value="Chromosome 5"/>
</dbReference>
<dbReference type="CTD" id="406601"/>
<protein>
    <submittedName>
        <fullName evidence="7 9">Signal-transducing adaptor protein 2</fullName>
    </submittedName>
</protein>
<dbReference type="InterPro" id="IPR001849">
    <property type="entry name" value="PH_domain"/>
</dbReference>
<keyword evidence="8" id="KW-1185">Reference proteome</keyword>
<dbReference type="Gene3D" id="2.30.29.30">
    <property type="entry name" value="Pleckstrin-homology domain (PH domain)/Phosphotyrosine-binding domain (PTB)"/>
    <property type="match status" value="1"/>
</dbReference>
<evidence type="ECO:0000259" key="6">
    <source>
        <dbReference type="PROSITE" id="PS50003"/>
    </source>
</evidence>
<dbReference type="PROSITE" id="PS50001">
    <property type="entry name" value="SH2"/>
    <property type="match status" value="1"/>
</dbReference>
<evidence type="ECO:0000259" key="5">
    <source>
        <dbReference type="PROSITE" id="PS50001"/>
    </source>
</evidence>
<dbReference type="RefSeq" id="XP_017322929.1">
    <property type="nucleotide sequence ID" value="XM_017467440.3"/>
</dbReference>
<dbReference type="SMART" id="SM00252">
    <property type="entry name" value="SH2"/>
    <property type="match status" value="1"/>
</dbReference>
<evidence type="ECO:0000256" key="3">
    <source>
        <dbReference type="PROSITE-ProRule" id="PRU00191"/>
    </source>
</evidence>
<dbReference type="GO" id="GO:0035591">
    <property type="term" value="F:signaling adaptor activity"/>
    <property type="evidence" value="ECO:0007669"/>
    <property type="project" value="InterPro"/>
</dbReference>
<evidence type="ECO:0000256" key="1">
    <source>
        <dbReference type="ARBA" id="ARBA00022553"/>
    </source>
</evidence>
<dbReference type="InterPro" id="IPR000980">
    <property type="entry name" value="SH2"/>
</dbReference>
<keyword evidence="2 3" id="KW-0727">SH2 domain</keyword>
<evidence type="ECO:0000256" key="4">
    <source>
        <dbReference type="SAM" id="MobiDB-lite"/>
    </source>
</evidence>
<dbReference type="EMBL" id="JT412262">
    <property type="protein sequence ID" value="AHH39777.1"/>
    <property type="molecule type" value="mRNA"/>
</dbReference>
<gene>
    <name evidence="7" type="primary">STAP2</name>
    <name evidence="9" type="synonym">stap2b</name>
</gene>
<feature type="compositionally biased region" description="Polar residues" evidence="4">
    <location>
        <begin position="314"/>
        <end position="323"/>
    </location>
</feature>
<evidence type="ECO:0000256" key="2">
    <source>
        <dbReference type="ARBA" id="ARBA00022999"/>
    </source>
</evidence>
<dbReference type="KEGG" id="ipu:108265287"/>
<dbReference type="PANTHER" id="PTHR16186">
    <property type="entry name" value="SIGNAL-TRANSDUCING ADAPTOR PROTEIN-RELATED"/>
    <property type="match status" value="1"/>
</dbReference>
<keyword evidence="1" id="KW-0597">Phosphoprotein</keyword>
<reference evidence="9" key="3">
    <citation type="submission" date="2025-04" db="UniProtKB">
        <authorList>
            <consortium name="RefSeq"/>
        </authorList>
    </citation>
    <scope>IDENTIFICATION</scope>
    <source>
        <tissue evidence="9">Blood</tissue>
    </source>
</reference>
<dbReference type="SMART" id="SM00233">
    <property type="entry name" value="PH"/>
    <property type="match status" value="1"/>
</dbReference>
<dbReference type="InterPro" id="IPR036860">
    <property type="entry name" value="SH2_dom_sf"/>
</dbReference>
<reference evidence="7" key="1">
    <citation type="journal article" date="2012" name="BMC Genomics">
        <title>Efficient assembly and annotation of the transcriptome of catfish by RNA-Seq analysis of a doubled haploid homozygote.</title>
        <authorList>
            <person name="Liu S."/>
            <person name="Zhang Y."/>
            <person name="Zhou Z."/>
            <person name="Waldbieser G."/>
            <person name="Sun F."/>
            <person name="Lu J."/>
            <person name="Zhang J."/>
            <person name="Jiang Y."/>
            <person name="Zhang H."/>
            <person name="Wang X."/>
            <person name="Rajendran K.V."/>
            <person name="Khoo L."/>
            <person name="Kucuktas H."/>
            <person name="Peatman E."/>
            <person name="Liu Z."/>
        </authorList>
    </citation>
    <scope>NUCLEOTIDE SEQUENCE</scope>
    <source>
        <tissue evidence="7">Mixed</tissue>
    </source>
</reference>
<dbReference type="STRING" id="7998.ENSIPUP00000023324"/>
<dbReference type="PROSITE" id="PS50003">
    <property type="entry name" value="PH_DOMAIN"/>
    <property type="match status" value="1"/>
</dbReference>
<name>W5UJF5_ICTPU</name>
<evidence type="ECO:0000313" key="9">
    <source>
        <dbReference type="RefSeq" id="XP_017322929.1"/>
    </source>
</evidence>
<feature type="region of interest" description="Disordered" evidence="4">
    <location>
        <begin position="360"/>
        <end position="395"/>
    </location>
</feature>
<dbReference type="SUPFAM" id="SSF55550">
    <property type="entry name" value="SH2 domain"/>
    <property type="match status" value="1"/>
</dbReference>
<dbReference type="InterPro" id="IPR039111">
    <property type="entry name" value="STAP1/STAP2"/>
</dbReference>
<feature type="domain" description="SH2" evidence="5">
    <location>
        <begin position="175"/>
        <end position="272"/>
    </location>
</feature>
<dbReference type="InterPro" id="IPR011993">
    <property type="entry name" value="PH-like_dom_sf"/>
</dbReference>
<reference evidence="8" key="2">
    <citation type="journal article" date="2016" name="Nat. Commun.">
        <title>The channel catfish genome sequence provides insights into the evolution of scale formation in teleosts.</title>
        <authorList>
            <person name="Liu Z."/>
            <person name="Liu S."/>
            <person name="Yao J."/>
            <person name="Bao L."/>
            <person name="Zhang J."/>
            <person name="Li Y."/>
            <person name="Jiang C."/>
            <person name="Sun L."/>
            <person name="Wang R."/>
            <person name="Zhang Y."/>
            <person name="Zhou T."/>
            <person name="Zeng Q."/>
            <person name="Fu Q."/>
            <person name="Gao S."/>
            <person name="Li N."/>
            <person name="Koren S."/>
            <person name="Jiang Y."/>
            <person name="Zimin A."/>
            <person name="Xu P."/>
            <person name="Phillippy A.M."/>
            <person name="Geng X."/>
            <person name="Song L."/>
            <person name="Sun F."/>
            <person name="Li C."/>
            <person name="Wang X."/>
            <person name="Chen A."/>
            <person name="Jin Y."/>
            <person name="Yuan Z."/>
            <person name="Yang Y."/>
            <person name="Tan S."/>
            <person name="Peatman E."/>
            <person name="Lu J."/>
            <person name="Qin Z."/>
            <person name="Dunham R."/>
            <person name="Li Z."/>
            <person name="Sonstegard T."/>
            <person name="Feng J."/>
            <person name="Danzmann R.G."/>
            <person name="Schroeder S."/>
            <person name="Scheffler B."/>
            <person name="Duke M.V."/>
            <person name="Ballard L."/>
            <person name="Kucuktas H."/>
            <person name="Kaltenboeck L."/>
            <person name="Liu H."/>
            <person name="Armbruster J."/>
            <person name="Xie Y."/>
            <person name="Kirby M.L."/>
            <person name="Tian Y."/>
            <person name="Flanagan M.E."/>
            <person name="Mu W."/>
            <person name="Waldbieser G.C."/>
        </authorList>
    </citation>
    <scope>NUCLEOTIDE SEQUENCE [LARGE SCALE GENOMIC DNA]</scope>
    <source>
        <strain evidence="8">SDA103</strain>
    </source>
</reference>